<dbReference type="GO" id="GO:0006351">
    <property type="term" value="P:DNA-templated transcription"/>
    <property type="evidence" value="ECO:0007669"/>
    <property type="project" value="TreeGrafter"/>
</dbReference>
<dbReference type="InterPro" id="IPR058163">
    <property type="entry name" value="LysR-type_TF_proteobact-type"/>
</dbReference>
<feature type="domain" description="HTH lysR-type" evidence="5">
    <location>
        <begin position="11"/>
        <end position="68"/>
    </location>
</feature>
<name>A0A5S9QTL5_9GAMM</name>
<keyword evidence="4" id="KW-0804">Transcription</keyword>
<dbReference type="SUPFAM" id="SSF46785">
    <property type="entry name" value="Winged helix' DNA-binding domain"/>
    <property type="match status" value="1"/>
</dbReference>
<dbReference type="CDD" id="cd08422">
    <property type="entry name" value="PBP2_CrgA_like"/>
    <property type="match status" value="1"/>
</dbReference>
<accession>A0A5S9QTL5</accession>
<dbReference type="InterPro" id="IPR000847">
    <property type="entry name" value="LysR_HTH_N"/>
</dbReference>
<reference evidence="6 7" key="1">
    <citation type="submission" date="2019-11" db="EMBL/GenBank/DDBJ databases">
        <authorList>
            <person name="Holert J."/>
        </authorList>
    </citation>
    <scope>NUCLEOTIDE SEQUENCE [LARGE SCALE GENOMIC DNA]</scope>
    <source>
        <strain evidence="6">BC5_2</strain>
    </source>
</reference>
<dbReference type="InterPro" id="IPR036390">
    <property type="entry name" value="WH_DNA-bd_sf"/>
</dbReference>
<dbReference type="InterPro" id="IPR036388">
    <property type="entry name" value="WH-like_DNA-bd_sf"/>
</dbReference>
<keyword evidence="2" id="KW-0805">Transcription regulation</keyword>
<dbReference type="InterPro" id="IPR005119">
    <property type="entry name" value="LysR_subst-bd"/>
</dbReference>
<evidence type="ECO:0000313" key="6">
    <source>
        <dbReference type="EMBL" id="CAA0122416.1"/>
    </source>
</evidence>
<gene>
    <name evidence="6" type="primary">dmlR_3</name>
    <name evidence="6" type="ORF">DPBNPPHM_02854</name>
</gene>
<evidence type="ECO:0000313" key="7">
    <source>
        <dbReference type="Proteomes" id="UP000434580"/>
    </source>
</evidence>
<organism evidence="6 7">
    <name type="scientific">BD1-7 clade bacterium</name>
    <dbReference type="NCBI Taxonomy" id="2029982"/>
    <lineage>
        <taxon>Bacteria</taxon>
        <taxon>Pseudomonadati</taxon>
        <taxon>Pseudomonadota</taxon>
        <taxon>Gammaproteobacteria</taxon>
        <taxon>Cellvibrionales</taxon>
        <taxon>Spongiibacteraceae</taxon>
        <taxon>BD1-7 clade</taxon>
    </lineage>
</organism>
<dbReference type="PROSITE" id="PS50931">
    <property type="entry name" value="HTH_LYSR"/>
    <property type="match status" value="1"/>
</dbReference>
<dbReference type="GO" id="GO:0043565">
    <property type="term" value="F:sequence-specific DNA binding"/>
    <property type="evidence" value="ECO:0007669"/>
    <property type="project" value="TreeGrafter"/>
</dbReference>
<dbReference type="OrthoDB" id="5721010at2"/>
<evidence type="ECO:0000256" key="1">
    <source>
        <dbReference type="ARBA" id="ARBA00009437"/>
    </source>
</evidence>
<dbReference type="Proteomes" id="UP000434580">
    <property type="component" value="Unassembled WGS sequence"/>
</dbReference>
<keyword evidence="3" id="KW-0238">DNA-binding</keyword>
<dbReference type="GO" id="GO:0003700">
    <property type="term" value="F:DNA-binding transcription factor activity"/>
    <property type="evidence" value="ECO:0007669"/>
    <property type="project" value="InterPro"/>
</dbReference>
<evidence type="ECO:0000256" key="2">
    <source>
        <dbReference type="ARBA" id="ARBA00023015"/>
    </source>
</evidence>
<evidence type="ECO:0000256" key="4">
    <source>
        <dbReference type="ARBA" id="ARBA00023163"/>
    </source>
</evidence>
<proteinExistence type="inferred from homology"/>
<dbReference type="EMBL" id="CACSII010000022">
    <property type="protein sequence ID" value="CAA0122416.1"/>
    <property type="molecule type" value="Genomic_DNA"/>
</dbReference>
<evidence type="ECO:0000259" key="5">
    <source>
        <dbReference type="PROSITE" id="PS50931"/>
    </source>
</evidence>
<dbReference type="SUPFAM" id="SSF53850">
    <property type="entry name" value="Periplasmic binding protein-like II"/>
    <property type="match status" value="1"/>
</dbReference>
<evidence type="ECO:0000256" key="3">
    <source>
        <dbReference type="ARBA" id="ARBA00023125"/>
    </source>
</evidence>
<dbReference type="Pfam" id="PF00126">
    <property type="entry name" value="HTH_1"/>
    <property type="match status" value="1"/>
</dbReference>
<dbReference type="AlphaFoldDB" id="A0A5S9QTL5"/>
<dbReference type="Gene3D" id="3.40.190.290">
    <property type="match status" value="1"/>
</dbReference>
<dbReference type="PANTHER" id="PTHR30537">
    <property type="entry name" value="HTH-TYPE TRANSCRIPTIONAL REGULATOR"/>
    <property type="match status" value="1"/>
</dbReference>
<dbReference type="Pfam" id="PF03466">
    <property type="entry name" value="LysR_substrate"/>
    <property type="match status" value="1"/>
</dbReference>
<dbReference type="PANTHER" id="PTHR30537:SF5">
    <property type="entry name" value="HTH-TYPE TRANSCRIPTIONAL ACTIVATOR TTDR-RELATED"/>
    <property type="match status" value="1"/>
</dbReference>
<dbReference type="Gene3D" id="1.10.10.10">
    <property type="entry name" value="Winged helix-like DNA-binding domain superfamily/Winged helix DNA-binding domain"/>
    <property type="match status" value="1"/>
</dbReference>
<comment type="similarity">
    <text evidence="1">Belongs to the LysR transcriptional regulatory family.</text>
</comment>
<protein>
    <submittedName>
        <fullName evidence="6">HTH-type transcriptional regulator DmlR</fullName>
    </submittedName>
</protein>
<sequence>MKDIVRDLETIDFRTLTIFVTTCRLMSLTKCAELMQLPKSTVSKAIVKLEDHMQARLLERSTRKMHITDAGNLVFERAAILIDDFQSLHTDVLEMEQQVQGLLRVSAPPAMGDYLVQHVFSPFLRQWPKAKISLEVSYGFDDLFAEGIDMAIRVGRIVDDRLVAREIGYTTRVVVASPAYLKKHGTPRKPEDLKDHKCVEYQYTPGISPWTLVSGGLSESIEVDCNFFCSSIEAVKRAAVEGLGVAQVPVHNLGCELKYTDLVQILPEWHAVPMPIYLVYRPGANKPRRVRELLSHIVSLEKHFHFGSEHHLCQGGECPDSELVEKKA</sequence>